<sequence length="645" mass="67561">MKVFVFGALLVQTLVAQVTDDASATSDGLAPLLTPASDAPAEADLLGTPTDAAIEDLGTEATIEADANATASSNAEIEAFDFLPTGTEDVVLDASPTESTDPTITDDTFGGGESAVDGVVFDGSEFNFPTPVLAPETTPIPLIAVGEPVQNDFVDFESVSSDDLGLGLDASTAEDSFEVATATEDFGLGTPATASATDAASVAESDAIDFATLSEAIIEPTDIQTAFDAFETATDPVFFPDFGATASAEAGFGAAQATGDVTSVDDEAVDNGIAIAPEQTDVPTVDIFEDPTQPEVVESSSTFDLSPTGVDAVPEPDVTLGSDSDISAAAAGEFGAANAEYDSPGAWTSEDDSEYDGQDYGYEFDDSECPAYCLEEGYGADDSVAPYEAEASDATSEDAEEDDSEEEVPLVKRMINWLRPRQAPSSDGGFAAFSWPGAQSKKDTDECTKDVPEWLYESSGKKHKLCKAIRPKCPASCYSTTPSESTGGYNTRPWTMPYPASSPASTPDALPTGGYDTTAYYDSTATETQTTFVTSTTTAATGYYDDSGKDYTGSTLDTVCPKQCNPFDPAANKCDMTSSCTTTGNGKYYCACRAGFRAGAWNEKDFSKQFKFASQPYVYTAEGVVCDKVCSDQTCSEVLLRPQCQ</sequence>
<evidence type="ECO:0000256" key="2">
    <source>
        <dbReference type="SAM" id="SignalP"/>
    </source>
</evidence>
<evidence type="ECO:0000313" key="3">
    <source>
        <dbReference type="EMBL" id="KAF1918750.1"/>
    </source>
</evidence>
<dbReference type="OrthoDB" id="291007at2759"/>
<dbReference type="Proteomes" id="UP000800096">
    <property type="component" value="Unassembled WGS sequence"/>
</dbReference>
<dbReference type="EMBL" id="ML979133">
    <property type="protein sequence ID" value="KAF1918750.1"/>
    <property type="molecule type" value="Genomic_DNA"/>
</dbReference>
<feature type="region of interest" description="Disordered" evidence="1">
    <location>
        <begin position="339"/>
        <end position="362"/>
    </location>
</feature>
<reference evidence="3" key="1">
    <citation type="journal article" date="2020" name="Stud. Mycol.">
        <title>101 Dothideomycetes genomes: a test case for predicting lifestyles and emergence of pathogens.</title>
        <authorList>
            <person name="Haridas S."/>
            <person name="Albert R."/>
            <person name="Binder M."/>
            <person name="Bloem J."/>
            <person name="Labutti K."/>
            <person name="Salamov A."/>
            <person name="Andreopoulos B."/>
            <person name="Baker S."/>
            <person name="Barry K."/>
            <person name="Bills G."/>
            <person name="Bluhm B."/>
            <person name="Cannon C."/>
            <person name="Castanera R."/>
            <person name="Culley D."/>
            <person name="Daum C."/>
            <person name="Ezra D."/>
            <person name="Gonzalez J."/>
            <person name="Henrissat B."/>
            <person name="Kuo A."/>
            <person name="Liang C."/>
            <person name="Lipzen A."/>
            <person name="Lutzoni F."/>
            <person name="Magnuson J."/>
            <person name="Mondo S."/>
            <person name="Nolan M."/>
            <person name="Ohm R."/>
            <person name="Pangilinan J."/>
            <person name="Park H.-J."/>
            <person name="Ramirez L."/>
            <person name="Alfaro M."/>
            <person name="Sun H."/>
            <person name="Tritt A."/>
            <person name="Yoshinaga Y."/>
            <person name="Zwiers L.-H."/>
            <person name="Turgeon B."/>
            <person name="Goodwin S."/>
            <person name="Spatafora J."/>
            <person name="Crous P."/>
            <person name="Grigoriev I."/>
        </authorList>
    </citation>
    <scope>NUCLEOTIDE SEQUENCE</scope>
    <source>
        <strain evidence="3">HMLAC05119</strain>
    </source>
</reference>
<evidence type="ECO:0000313" key="4">
    <source>
        <dbReference type="Proteomes" id="UP000800096"/>
    </source>
</evidence>
<gene>
    <name evidence="3" type="ORF">BDU57DRAFT_119647</name>
</gene>
<feature type="region of interest" description="Disordered" evidence="1">
    <location>
        <begin position="388"/>
        <end position="408"/>
    </location>
</feature>
<evidence type="ECO:0000256" key="1">
    <source>
        <dbReference type="SAM" id="MobiDB-lite"/>
    </source>
</evidence>
<feature type="compositionally biased region" description="Acidic residues" evidence="1">
    <location>
        <begin position="349"/>
        <end position="362"/>
    </location>
</feature>
<feature type="region of interest" description="Disordered" evidence="1">
    <location>
        <begin position="299"/>
        <end position="323"/>
    </location>
</feature>
<dbReference type="AlphaFoldDB" id="A0A6A5QVA3"/>
<accession>A0A6A5QVA3</accession>
<feature type="signal peptide" evidence="2">
    <location>
        <begin position="1"/>
        <end position="16"/>
    </location>
</feature>
<keyword evidence="4" id="KW-1185">Reference proteome</keyword>
<feature type="chain" id="PRO_5025466841" description="EGF-like domain-containing protein" evidence="2">
    <location>
        <begin position="17"/>
        <end position="645"/>
    </location>
</feature>
<protein>
    <recommendedName>
        <fullName evidence="5">EGF-like domain-containing protein</fullName>
    </recommendedName>
</protein>
<proteinExistence type="predicted"/>
<feature type="compositionally biased region" description="Acidic residues" evidence="1">
    <location>
        <begin position="395"/>
        <end position="408"/>
    </location>
</feature>
<evidence type="ECO:0008006" key="5">
    <source>
        <dbReference type="Google" id="ProtNLM"/>
    </source>
</evidence>
<organism evidence="3 4">
    <name type="scientific">Ampelomyces quisqualis</name>
    <name type="common">Powdery mildew agent</name>
    <dbReference type="NCBI Taxonomy" id="50730"/>
    <lineage>
        <taxon>Eukaryota</taxon>
        <taxon>Fungi</taxon>
        <taxon>Dikarya</taxon>
        <taxon>Ascomycota</taxon>
        <taxon>Pezizomycotina</taxon>
        <taxon>Dothideomycetes</taxon>
        <taxon>Pleosporomycetidae</taxon>
        <taxon>Pleosporales</taxon>
        <taxon>Pleosporineae</taxon>
        <taxon>Phaeosphaeriaceae</taxon>
        <taxon>Ampelomyces</taxon>
    </lineage>
</organism>
<name>A0A6A5QVA3_AMPQU</name>
<keyword evidence="2" id="KW-0732">Signal</keyword>